<dbReference type="EMBL" id="JAHRHJ020000001">
    <property type="protein sequence ID" value="KAH9328438.1"/>
    <property type="molecule type" value="Genomic_DNA"/>
</dbReference>
<feature type="non-terminal residue" evidence="3">
    <location>
        <position position="1"/>
    </location>
</feature>
<comment type="similarity">
    <text evidence="1">Belongs to the zinc-containing alcohol dehydrogenase family. Quinone oxidoreductase subfamily.</text>
</comment>
<keyword evidence="2" id="KW-0560">Oxidoreductase</keyword>
<gene>
    <name evidence="3" type="ORF">KI387_000546</name>
</gene>
<keyword evidence="4" id="KW-1185">Reference proteome</keyword>
<dbReference type="OMA" id="VIDCTKT"/>
<dbReference type="Gene3D" id="3.40.50.720">
    <property type="entry name" value="NAD(P)-binding Rossmann-like Domain"/>
    <property type="match status" value="1"/>
</dbReference>
<evidence type="ECO:0000256" key="1">
    <source>
        <dbReference type="ARBA" id="ARBA00010371"/>
    </source>
</evidence>
<feature type="non-terminal residue" evidence="3">
    <location>
        <position position="73"/>
    </location>
</feature>
<reference evidence="3 4" key="1">
    <citation type="journal article" date="2021" name="Nat. Plants">
        <title>The Taxus genome provides insights into paclitaxel biosynthesis.</title>
        <authorList>
            <person name="Xiong X."/>
            <person name="Gou J."/>
            <person name="Liao Q."/>
            <person name="Li Y."/>
            <person name="Zhou Q."/>
            <person name="Bi G."/>
            <person name="Li C."/>
            <person name="Du R."/>
            <person name="Wang X."/>
            <person name="Sun T."/>
            <person name="Guo L."/>
            <person name="Liang H."/>
            <person name="Lu P."/>
            <person name="Wu Y."/>
            <person name="Zhang Z."/>
            <person name="Ro D.K."/>
            <person name="Shang Y."/>
            <person name="Huang S."/>
            <person name="Yan J."/>
        </authorList>
    </citation>
    <scope>NUCLEOTIDE SEQUENCE [LARGE SCALE GENOMIC DNA]</scope>
    <source>
        <strain evidence="3">Ta-2019</strain>
    </source>
</reference>
<name>A0AA38GUD5_TAXCH</name>
<protein>
    <recommendedName>
        <fullName evidence="5">NADPH:quinone reductase</fullName>
    </recommendedName>
</protein>
<evidence type="ECO:0000313" key="3">
    <source>
        <dbReference type="EMBL" id="KAH9328438.1"/>
    </source>
</evidence>
<proteinExistence type="inferred from homology"/>
<dbReference type="AlphaFoldDB" id="A0AA38GUD5"/>
<evidence type="ECO:0008006" key="5">
    <source>
        <dbReference type="Google" id="ProtNLM"/>
    </source>
</evidence>
<organism evidence="3 4">
    <name type="scientific">Taxus chinensis</name>
    <name type="common">Chinese yew</name>
    <name type="synonym">Taxus wallichiana var. chinensis</name>
    <dbReference type="NCBI Taxonomy" id="29808"/>
    <lineage>
        <taxon>Eukaryota</taxon>
        <taxon>Viridiplantae</taxon>
        <taxon>Streptophyta</taxon>
        <taxon>Embryophyta</taxon>
        <taxon>Tracheophyta</taxon>
        <taxon>Spermatophyta</taxon>
        <taxon>Pinopsida</taxon>
        <taxon>Pinidae</taxon>
        <taxon>Conifers II</taxon>
        <taxon>Cupressales</taxon>
        <taxon>Taxaceae</taxon>
        <taxon>Taxus</taxon>
    </lineage>
</organism>
<dbReference type="Proteomes" id="UP000824469">
    <property type="component" value="Unassembled WGS sequence"/>
</dbReference>
<evidence type="ECO:0000256" key="2">
    <source>
        <dbReference type="ARBA" id="ARBA00023002"/>
    </source>
</evidence>
<dbReference type="SUPFAM" id="SSF51735">
    <property type="entry name" value="NAD(P)-binding Rossmann-fold domains"/>
    <property type="match status" value="1"/>
</dbReference>
<comment type="caution">
    <text evidence="3">The sequence shown here is derived from an EMBL/GenBank/DDBJ whole genome shotgun (WGS) entry which is preliminary data.</text>
</comment>
<sequence length="73" mass="8073">KGQSMFIMGGAGRVGSPTIQLEKHVYKVSRIVSIASTGKLDFVKSLGVDLVVDYTKQSYDQVPEKFDFVFDTI</sequence>
<dbReference type="InterPro" id="IPR036291">
    <property type="entry name" value="NAD(P)-bd_dom_sf"/>
</dbReference>
<accession>A0AA38GUD5</accession>
<evidence type="ECO:0000313" key="4">
    <source>
        <dbReference type="Proteomes" id="UP000824469"/>
    </source>
</evidence>
<dbReference type="InterPro" id="IPR044626">
    <property type="entry name" value="AOR-like"/>
</dbReference>
<dbReference type="PANTHER" id="PTHR44573:SF4">
    <property type="entry name" value="2-METHYLENE-FURAN-3-ONE REDUCTASE-LIKE"/>
    <property type="match status" value="1"/>
</dbReference>
<dbReference type="PANTHER" id="PTHR44573">
    <property type="entry name" value="NADPH-DEPENDENT ALKENAL/ONE OXIDOREDUCTASE, CHLOROPLASTIC"/>
    <property type="match status" value="1"/>
</dbReference>
<dbReference type="GO" id="GO:0016628">
    <property type="term" value="F:oxidoreductase activity, acting on the CH-CH group of donors, NAD or NADP as acceptor"/>
    <property type="evidence" value="ECO:0007669"/>
    <property type="project" value="InterPro"/>
</dbReference>